<evidence type="ECO:0000313" key="1">
    <source>
        <dbReference type="EMBL" id="CAG6783970.1"/>
    </source>
</evidence>
<protein>
    <submittedName>
        <fullName evidence="1">Uncharacterized protein</fullName>
    </submittedName>
</protein>
<dbReference type="EMBL" id="HBUF01635277">
    <property type="protein sequence ID" value="CAG6783970.1"/>
    <property type="molecule type" value="Transcribed_RNA"/>
</dbReference>
<dbReference type="EMBL" id="HBUF01291175">
    <property type="protein sequence ID" value="CAG6689273.1"/>
    <property type="molecule type" value="Transcribed_RNA"/>
</dbReference>
<reference evidence="1" key="1">
    <citation type="submission" date="2021-05" db="EMBL/GenBank/DDBJ databases">
        <authorList>
            <person name="Alioto T."/>
            <person name="Alioto T."/>
            <person name="Gomez Garrido J."/>
        </authorList>
    </citation>
    <scope>NUCLEOTIDE SEQUENCE</scope>
</reference>
<dbReference type="AlphaFoldDB" id="A0A8D9BJF9"/>
<proteinExistence type="predicted"/>
<name>A0A8D9BJF9_9HEMI</name>
<accession>A0A8D9BJF9</accession>
<sequence length="119" mass="13783">MLSDLVDLLSVHNYANLVKNVEIFSVYQPDHACFPYYVSSINQSSTTIIILSAISLNSSKDIMSNEDRIKENSYYTEEKKIHRKLHEIRGSDKQREIKKTSRLEVLLQEVDDVFKTGEE</sequence>
<organism evidence="1">
    <name type="scientific">Cacopsylla melanoneura</name>
    <dbReference type="NCBI Taxonomy" id="428564"/>
    <lineage>
        <taxon>Eukaryota</taxon>
        <taxon>Metazoa</taxon>
        <taxon>Ecdysozoa</taxon>
        <taxon>Arthropoda</taxon>
        <taxon>Hexapoda</taxon>
        <taxon>Insecta</taxon>
        <taxon>Pterygota</taxon>
        <taxon>Neoptera</taxon>
        <taxon>Paraneoptera</taxon>
        <taxon>Hemiptera</taxon>
        <taxon>Sternorrhyncha</taxon>
        <taxon>Psylloidea</taxon>
        <taxon>Psyllidae</taxon>
        <taxon>Psyllinae</taxon>
        <taxon>Cacopsylla</taxon>
    </lineage>
</organism>